<dbReference type="AlphaFoldDB" id="A0A8J5CTB1"/>
<keyword evidence="3" id="KW-1185">Reference proteome</keyword>
<reference evidence="2" key="1">
    <citation type="submission" date="2020-07" db="EMBL/GenBank/DDBJ databases">
        <title>The High-quality genome of the commercially important snow crab, Chionoecetes opilio.</title>
        <authorList>
            <person name="Jeong J.-H."/>
            <person name="Ryu S."/>
        </authorList>
    </citation>
    <scope>NUCLEOTIDE SEQUENCE</scope>
    <source>
        <strain evidence="2">MADBK_172401_WGS</strain>
        <tissue evidence="2">Digestive gland</tissue>
    </source>
</reference>
<gene>
    <name evidence="2" type="ORF">GWK47_046971</name>
</gene>
<protein>
    <submittedName>
        <fullName evidence="2">Uncharacterized protein</fullName>
    </submittedName>
</protein>
<name>A0A8J5CTB1_CHIOP</name>
<evidence type="ECO:0000313" key="3">
    <source>
        <dbReference type="Proteomes" id="UP000770661"/>
    </source>
</evidence>
<dbReference type="Proteomes" id="UP000770661">
    <property type="component" value="Unassembled WGS sequence"/>
</dbReference>
<evidence type="ECO:0000256" key="1">
    <source>
        <dbReference type="SAM" id="MobiDB-lite"/>
    </source>
</evidence>
<feature type="region of interest" description="Disordered" evidence="1">
    <location>
        <begin position="153"/>
        <end position="193"/>
    </location>
</feature>
<dbReference type="EMBL" id="JACEEZ010011633">
    <property type="protein sequence ID" value="KAG0721174.1"/>
    <property type="molecule type" value="Genomic_DNA"/>
</dbReference>
<sequence length="201" mass="21670">MNCGKYPRAVGVDDPCSPWPDVVSSPSLIPQHIAWRTPTVLSPLKFIFGRMAPLPADRHIPAYGTNPAVSPMSEYLSPLRDGLQAAQRVVGASPPPPTAIEPFSFWDAHFGGRPFLPALLQASPEMEGPFTIVRIPNAYQVCYATDTGDRTVHGADAKPYTEPPDPPPHVSSTSALPGGASSARFPHSPQTPLTIRFNCRH</sequence>
<evidence type="ECO:0000313" key="2">
    <source>
        <dbReference type="EMBL" id="KAG0721174.1"/>
    </source>
</evidence>
<accession>A0A8J5CTB1</accession>
<organism evidence="2 3">
    <name type="scientific">Chionoecetes opilio</name>
    <name type="common">Atlantic snow crab</name>
    <name type="synonym">Cancer opilio</name>
    <dbReference type="NCBI Taxonomy" id="41210"/>
    <lineage>
        <taxon>Eukaryota</taxon>
        <taxon>Metazoa</taxon>
        <taxon>Ecdysozoa</taxon>
        <taxon>Arthropoda</taxon>
        <taxon>Crustacea</taxon>
        <taxon>Multicrustacea</taxon>
        <taxon>Malacostraca</taxon>
        <taxon>Eumalacostraca</taxon>
        <taxon>Eucarida</taxon>
        <taxon>Decapoda</taxon>
        <taxon>Pleocyemata</taxon>
        <taxon>Brachyura</taxon>
        <taxon>Eubrachyura</taxon>
        <taxon>Majoidea</taxon>
        <taxon>Majidae</taxon>
        <taxon>Chionoecetes</taxon>
    </lineage>
</organism>
<proteinExistence type="predicted"/>
<comment type="caution">
    <text evidence="2">The sequence shown here is derived from an EMBL/GenBank/DDBJ whole genome shotgun (WGS) entry which is preliminary data.</text>
</comment>